<keyword evidence="2" id="KW-0378">Hydrolase</keyword>
<comment type="similarity">
    <text evidence="1">Belongs to the peptidase S13 family.</text>
</comment>
<dbReference type="EMBL" id="SODV01000002">
    <property type="protein sequence ID" value="TDW96475.1"/>
    <property type="molecule type" value="Genomic_DNA"/>
</dbReference>
<keyword evidence="6" id="KW-1185">Reference proteome</keyword>
<evidence type="ECO:0000256" key="1">
    <source>
        <dbReference type="ARBA" id="ARBA00006096"/>
    </source>
</evidence>
<feature type="chain" id="PRO_5020921511" evidence="4">
    <location>
        <begin position="19"/>
        <end position="532"/>
    </location>
</feature>
<organism evidence="5 6">
    <name type="scientific">Dinghuibacter silviterrae</name>
    <dbReference type="NCBI Taxonomy" id="1539049"/>
    <lineage>
        <taxon>Bacteria</taxon>
        <taxon>Pseudomonadati</taxon>
        <taxon>Bacteroidota</taxon>
        <taxon>Chitinophagia</taxon>
        <taxon>Chitinophagales</taxon>
        <taxon>Chitinophagaceae</taxon>
        <taxon>Dinghuibacter</taxon>
    </lineage>
</organism>
<dbReference type="AlphaFoldDB" id="A0A4R8DG65"/>
<dbReference type="Pfam" id="PF02113">
    <property type="entry name" value="Peptidase_S13"/>
    <property type="match status" value="1"/>
</dbReference>
<dbReference type="PANTHER" id="PTHR30023:SF0">
    <property type="entry name" value="PENICILLIN-SENSITIVE CARBOXYPEPTIDASE A"/>
    <property type="match status" value="1"/>
</dbReference>
<dbReference type="Proteomes" id="UP000294498">
    <property type="component" value="Unassembled WGS sequence"/>
</dbReference>
<dbReference type="PANTHER" id="PTHR30023">
    <property type="entry name" value="D-ALANYL-D-ALANINE CARBOXYPEPTIDASE"/>
    <property type="match status" value="1"/>
</dbReference>
<dbReference type="InterPro" id="IPR000667">
    <property type="entry name" value="Peptidase_S13"/>
</dbReference>
<sequence>MMRTLLFWISVTVISARAAGQTTPPAGTPAATRGAKAATKTATTGAATPAATKTAPAAAAAKTAPTAGGATAKPAQAPAKPSPLGARLAQALKALRADPQMTHAIYGFYIKDSATGKAIWDENSQTGLAPASCQKVIVSTASLELLGEDFQYQTRIGYDGSIQNGVLRGNLYIIASGDPSLGSWRYAGSRPEEVMEAIHSILQASGITRIEGNLLLDDHTFPLQPVPRGWVWEDLGNYYGAGAQGLNWHENQYDLDLEPGDRVGDSVRIVAQRPALEGDTLLNELTTGPKGSGDQSNIYWAPLTKLGYVNGSIPADGKNITIAGSIPDPGRLFINALAENLKTWNIALDGSVQNSLDYTRAHRAFPVFATVMGSLPSPSLDSLVYWFLKKSINLYGEALARTLALQKTGTAATDTGVSVIRDFWIKRGVERTAFHIQDGSGLSPQNRVTAFGLVQVLEYARKRPWFRAFYDALPVIDGMTMKSGSIGGARAYAGYVGGKDGRKYTFAFIINNYDGNGTEIQHKMWKILDELK</sequence>
<dbReference type="GO" id="GO:0000270">
    <property type="term" value="P:peptidoglycan metabolic process"/>
    <property type="evidence" value="ECO:0007669"/>
    <property type="project" value="TreeGrafter"/>
</dbReference>
<dbReference type="Gene3D" id="3.50.80.20">
    <property type="entry name" value="D-Ala-D-Ala carboxypeptidase C, peptidase S13"/>
    <property type="match status" value="1"/>
</dbReference>
<dbReference type="GO" id="GO:0006508">
    <property type="term" value="P:proteolysis"/>
    <property type="evidence" value="ECO:0007669"/>
    <property type="project" value="InterPro"/>
</dbReference>
<keyword evidence="4" id="KW-0732">Signal</keyword>
<dbReference type="InterPro" id="IPR012338">
    <property type="entry name" value="Beta-lactam/transpept-like"/>
</dbReference>
<dbReference type="NCBIfam" id="TIGR00666">
    <property type="entry name" value="PBP4"/>
    <property type="match status" value="1"/>
</dbReference>
<evidence type="ECO:0000256" key="2">
    <source>
        <dbReference type="ARBA" id="ARBA00022801"/>
    </source>
</evidence>
<keyword evidence="5" id="KW-0645">Protease</keyword>
<dbReference type="PRINTS" id="PR00922">
    <property type="entry name" value="DADACBPTASE3"/>
</dbReference>
<evidence type="ECO:0000256" key="3">
    <source>
        <dbReference type="SAM" id="MobiDB-lite"/>
    </source>
</evidence>
<keyword evidence="5" id="KW-0121">Carboxypeptidase</keyword>
<evidence type="ECO:0000256" key="4">
    <source>
        <dbReference type="SAM" id="SignalP"/>
    </source>
</evidence>
<dbReference type="SUPFAM" id="SSF56601">
    <property type="entry name" value="beta-lactamase/transpeptidase-like"/>
    <property type="match status" value="1"/>
</dbReference>
<proteinExistence type="inferred from homology"/>
<accession>A0A4R8DG65</accession>
<feature type="region of interest" description="Disordered" evidence="3">
    <location>
        <begin position="20"/>
        <end position="83"/>
    </location>
</feature>
<dbReference type="GO" id="GO:0004185">
    <property type="term" value="F:serine-type carboxypeptidase activity"/>
    <property type="evidence" value="ECO:0007669"/>
    <property type="project" value="InterPro"/>
</dbReference>
<comment type="caution">
    <text evidence="5">The sequence shown here is derived from an EMBL/GenBank/DDBJ whole genome shotgun (WGS) entry which is preliminary data.</text>
</comment>
<dbReference type="Gene3D" id="3.40.710.10">
    <property type="entry name" value="DD-peptidase/beta-lactamase superfamily"/>
    <property type="match status" value="1"/>
</dbReference>
<feature type="signal peptide" evidence="4">
    <location>
        <begin position="1"/>
        <end position="18"/>
    </location>
</feature>
<reference evidence="5 6" key="1">
    <citation type="submission" date="2019-03" db="EMBL/GenBank/DDBJ databases">
        <title>Genomic Encyclopedia of Type Strains, Phase IV (KMG-IV): sequencing the most valuable type-strain genomes for metagenomic binning, comparative biology and taxonomic classification.</title>
        <authorList>
            <person name="Goeker M."/>
        </authorList>
    </citation>
    <scope>NUCLEOTIDE SEQUENCE [LARGE SCALE GENOMIC DNA]</scope>
    <source>
        <strain evidence="5 6">DSM 100059</strain>
    </source>
</reference>
<evidence type="ECO:0000313" key="6">
    <source>
        <dbReference type="Proteomes" id="UP000294498"/>
    </source>
</evidence>
<protein>
    <submittedName>
        <fullName evidence="5">D-alanyl-D-alanine carboxypeptidase/D-alanyl-D-alanine-endopeptidase (Penicillin-binding protein 4)</fullName>
    </submittedName>
</protein>
<evidence type="ECO:0000313" key="5">
    <source>
        <dbReference type="EMBL" id="TDW96475.1"/>
    </source>
</evidence>
<gene>
    <name evidence="5" type="ORF">EDB95_4306</name>
</gene>
<name>A0A4R8DG65_9BACT</name>